<comment type="caution">
    <text evidence="5">The sequence shown here is derived from an EMBL/GenBank/DDBJ whole genome shotgun (WGS) entry which is preliminary data.</text>
</comment>
<evidence type="ECO:0000259" key="2">
    <source>
        <dbReference type="Pfam" id="PF07905"/>
    </source>
</evidence>
<dbReference type="Gene3D" id="1.10.10.2840">
    <property type="entry name" value="PucR C-terminal helix-turn-helix domain"/>
    <property type="match status" value="1"/>
</dbReference>
<dbReference type="RefSeq" id="WP_152889094.1">
    <property type="nucleotide sequence ID" value="NZ_WHJC01000075.1"/>
</dbReference>
<feature type="domain" description="Purine catabolism PurC-like" evidence="2">
    <location>
        <begin position="7"/>
        <end position="127"/>
    </location>
</feature>
<dbReference type="PANTHER" id="PTHR33744">
    <property type="entry name" value="CARBOHYDRATE DIACID REGULATOR"/>
    <property type="match status" value="1"/>
</dbReference>
<dbReference type="EMBL" id="WHJC01000075">
    <property type="protein sequence ID" value="MPQ43508.1"/>
    <property type="molecule type" value="Genomic_DNA"/>
</dbReference>
<dbReference type="Proteomes" id="UP000430345">
    <property type="component" value="Unassembled WGS sequence"/>
</dbReference>
<dbReference type="InterPro" id="IPR025736">
    <property type="entry name" value="PucR_C-HTH_dom"/>
</dbReference>
<evidence type="ECO:0008006" key="7">
    <source>
        <dbReference type="Google" id="ProtNLM"/>
    </source>
</evidence>
<evidence type="ECO:0000259" key="3">
    <source>
        <dbReference type="Pfam" id="PF13556"/>
    </source>
</evidence>
<feature type="domain" description="PucR C-terminal helix-turn-helix" evidence="3">
    <location>
        <begin position="333"/>
        <end position="388"/>
    </location>
</feature>
<reference evidence="5 6" key="1">
    <citation type="submission" date="2019-10" db="EMBL/GenBank/DDBJ databases">
        <title>The Genome Sequence of Clostridium tarantellae Isolated from Fish Brain.</title>
        <authorList>
            <person name="Bano L."/>
            <person name="Kiel M."/>
            <person name="Sales G."/>
            <person name="Doxey A.C."/>
            <person name="Mansfield M.J."/>
            <person name="Schiavone M."/>
            <person name="Rossetto O."/>
            <person name="Pirazzini M."/>
            <person name="Dobrindt U."/>
            <person name="Montecucco C."/>
        </authorList>
    </citation>
    <scope>NUCLEOTIDE SEQUENCE [LARGE SCALE GENOMIC DNA]</scope>
    <source>
        <strain evidence="5 6">DSM 3997</strain>
    </source>
</reference>
<accession>A0A6I1MM43</accession>
<feature type="domain" description="CdaR GGDEF-like" evidence="4">
    <location>
        <begin position="164"/>
        <end position="279"/>
    </location>
</feature>
<evidence type="ECO:0000259" key="4">
    <source>
        <dbReference type="Pfam" id="PF17853"/>
    </source>
</evidence>
<dbReference type="AlphaFoldDB" id="A0A6I1MM43"/>
<gene>
    <name evidence="5" type="ORF">GBZ86_07030</name>
</gene>
<dbReference type="InterPro" id="IPR051448">
    <property type="entry name" value="CdaR-like_regulators"/>
</dbReference>
<comment type="similarity">
    <text evidence="1">Belongs to the CdaR family.</text>
</comment>
<dbReference type="InterPro" id="IPR041522">
    <property type="entry name" value="CdaR_GGDEF"/>
</dbReference>
<dbReference type="InterPro" id="IPR042070">
    <property type="entry name" value="PucR_C-HTH_sf"/>
</dbReference>
<dbReference type="PANTHER" id="PTHR33744:SF1">
    <property type="entry name" value="DNA-BINDING TRANSCRIPTIONAL ACTIVATOR ADER"/>
    <property type="match status" value="1"/>
</dbReference>
<dbReference type="Pfam" id="PF17853">
    <property type="entry name" value="GGDEF_2"/>
    <property type="match status" value="1"/>
</dbReference>
<dbReference type="OrthoDB" id="143422at2"/>
<proteinExistence type="inferred from homology"/>
<name>A0A6I1MM43_9CLOT</name>
<organism evidence="5 6">
    <name type="scientific">Clostridium tarantellae</name>
    <dbReference type="NCBI Taxonomy" id="39493"/>
    <lineage>
        <taxon>Bacteria</taxon>
        <taxon>Bacillati</taxon>
        <taxon>Bacillota</taxon>
        <taxon>Clostridia</taxon>
        <taxon>Eubacteriales</taxon>
        <taxon>Clostridiaceae</taxon>
        <taxon>Clostridium</taxon>
    </lineage>
</organism>
<dbReference type="InterPro" id="IPR012914">
    <property type="entry name" value="PucR_dom"/>
</dbReference>
<sequence length="398" mass="46312">MIVKCEDLIELSFFKDIKLVAGKDGLNRNVSWPYVGQTNSVSEWVHGGELLFITGMGMNVSTKNLIELLKECVLKNLSGLVILTGSTYIKSIPKELIEVANNANFPLFEMPWQIKLIDVTKHIANYIILKESEKRKESSFLGKLLFSDHYNSRINVNDLVDMHRININETFFIGVFNIKHNYTDNMSSKQDYMQTTIDNLCKDNNIIIFSLLHGDNIICLISSKDNEEAKNDIEYMKVIKEILVKKYTELDIYLSLGRIYMDIYHAKKSYEEAMKALKLYKESGMKERIIEYSKLGIYRLLFEIDNLEEVKSYHDDILGELIAYDKVNNTKFLHTITQYLFNNCNLIKTSQVMFIHRNTLIYRLNKIKNILNKDLEDPMDRLELLNAIMISNYLASQE</sequence>
<dbReference type="Pfam" id="PF07905">
    <property type="entry name" value="PucR"/>
    <property type="match status" value="1"/>
</dbReference>
<keyword evidence="6" id="KW-1185">Reference proteome</keyword>
<dbReference type="Pfam" id="PF13556">
    <property type="entry name" value="HTH_30"/>
    <property type="match status" value="1"/>
</dbReference>
<evidence type="ECO:0000313" key="6">
    <source>
        <dbReference type="Proteomes" id="UP000430345"/>
    </source>
</evidence>
<evidence type="ECO:0000256" key="1">
    <source>
        <dbReference type="ARBA" id="ARBA00006754"/>
    </source>
</evidence>
<evidence type="ECO:0000313" key="5">
    <source>
        <dbReference type="EMBL" id="MPQ43508.1"/>
    </source>
</evidence>
<protein>
    <recommendedName>
        <fullName evidence="7">PucR family transcriptional regulator</fullName>
    </recommendedName>
</protein>